<dbReference type="HOGENOM" id="CLU_3123472_0_0_9"/>
<reference evidence="1" key="1">
    <citation type="submission" date="2009-12" db="EMBL/GenBank/DDBJ databases">
        <authorList>
            <person name="Weinstock G."/>
            <person name="Sodergren E."/>
            <person name="Clifton S."/>
            <person name="Fulton L."/>
            <person name="Fulton B."/>
            <person name="Courtney L."/>
            <person name="Fronick C."/>
            <person name="Harrison M."/>
            <person name="Strong C."/>
            <person name="Farmer C."/>
            <person name="Delahaunty K."/>
            <person name="Markovic C."/>
            <person name="Hall O."/>
            <person name="Minx P."/>
            <person name="Tomlinson C."/>
            <person name="Mitreva M."/>
            <person name="Nelson J."/>
            <person name="Hou S."/>
            <person name="Wollam A."/>
            <person name="Pepin K.H."/>
            <person name="Johnson M."/>
            <person name="Bhonagiri V."/>
            <person name="Nash W.E."/>
            <person name="Warren W."/>
            <person name="Chinwalla A."/>
            <person name="Mardis E.R."/>
            <person name="Wilson R.K."/>
        </authorList>
    </citation>
    <scope>NUCLEOTIDE SEQUENCE [LARGE SCALE GENOMIC DNA]</scope>
    <source>
        <strain evidence="1">DSM 15176</strain>
    </source>
</reference>
<evidence type="ECO:0000313" key="2">
    <source>
        <dbReference type="Proteomes" id="UP000003438"/>
    </source>
</evidence>
<accession>D1PRX7</accession>
<dbReference type="EMBL" id="ACBY02000068">
    <property type="protein sequence ID" value="EFB74505.1"/>
    <property type="molecule type" value="Genomic_DNA"/>
</dbReference>
<protein>
    <submittedName>
        <fullName evidence="1">Uncharacterized protein</fullName>
    </submittedName>
</protein>
<evidence type="ECO:0000313" key="1">
    <source>
        <dbReference type="EMBL" id="EFB74505.1"/>
    </source>
</evidence>
<gene>
    <name evidence="1" type="ORF">SUBVAR_07160</name>
</gene>
<keyword evidence="2" id="KW-1185">Reference proteome</keyword>
<comment type="caution">
    <text evidence="1">The sequence shown here is derived from an EMBL/GenBank/DDBJ whole genome shotgun (WGS) entry which is preliminary data.</text>
</comment>
<proteinExistence type="predicted"/>
<sequence>MNSAYIFRVKIPIIGPVRLYSKIMRKVNCKSEGNVLGIENEEKGDAHFCK</sequence>
<organism evidence="1 2">
    <name type="scientific">Subdoligranulum variabile DSM 15176</name>
    <dbReference type="NCBI Taxonomy" id="411471"/>
    <lineage>
        <taxon>Bacteria</taxon>
        <taxon>Bacillati</taxon>
        <taxon>Bacillota</taxon>
        <taxon>Clostridia</taxon>
        <taxon>Eubacteriales</taxon>
        <taxon>Oscillospiraceae</taxon>
        <taxon>Subdoligranulum</taxon>
    </lineage>
</organism>
<dbReference type="Proteomes" id="UP000003438">
    <property type="component" value="Unassembled WGS sequence"/>
</dbReference>
<dbReference type="AlphaFoldDB" id="D1PRX7"/>
<name>D1PRX7_9FIRM</name>